<accession>A0A0F9KV78</accession>
<proteinExistence type="predicted"/>
<evidence type="ECO:0000313" key="1">
    <source>
        <dbReference type="EMBL" id="KKM19250.1"/>
    </source>
</evidence>
<reference evidence="1" key="1">
    <citation type="journal article" date="2015" name="Nature">
        <title>Complex archaea that bridge the gap between prokaryotes and eukaryotes.</title>
        <authorList>
            <person name="Spang A."/>
            <person name="Saw J.H."/>
            <person name="Jorgensen S.L."/>
            <person name="Zaremba-Niedzwiedzka K."/>
            <person name="Martijn J."/>
            <person name="Lind A.E."/>
            <person name="van Eijk R."/>
            <person name="Schleper C."/>
            <person name="Guy L."/>
            <person name="Ettema T.J."/>
        </authorList>
    </citation>
    <scope>NUCLEOTIDE SEQUENCE</scope>
</reference>
<sequence length="587" mass="66986">MIDFIAEAEQCSVCGSALHIFKSSCRLRPVMSLQVGPFIPREVHKQCVKDSTHPVVHSEALARIVRPRQRYAYDIIVQVGLARYLRNMRREDIRVELLQQRSIDISEGAVTNTCDRFLHYVEALHLVRTPNLRAAMQKDGYPLHLDATNDRGKGGVLVCMDGFRGWVLLAGKIPSEHEDHLRPLFEQTVALFGAPLATMRDLMKAGPNVVASTKQRGIPDLVCHYHFLGAVGKKLFDTPYANLRDMLKLHKVRSDGRELLRELRRYQKMGAIHEGRFGIGQVRDDLLVLVHWVLEGDGKKKPLYPFTLPHLEFYQRCRQAMQRAERWVPSPRTDPERRALRYFGGLAARVERDKRFAEMAGQLEKSWYAFCELRDVLRLTDADLPRGGDLSSHQMEVPAVAQESLREIEKTTEAYLHQLRDRVGDHSTKKPVTPEGVILKYMERYGDSLFGHPVLRDEQGAIIAVVERTNNIPEHFFDQEKRHLRRRLGKAHLGRDLEDQPAQAFLAANLRHDDYVRILCGSLDNLANAFADLDQCALAEATPLSRQNRNSDLKRRVRDLLQQDLESAQVIPLAVKTANPRPEATVV</sequence>
<comment type="caution">
    <text evidence="1">The sequence shown here is derived from an EMBL/GenBank/DDBJ whole genome shotgun (WGS) entry which is preliminary data.</text>
</comment>
<dbReference type="EMBL" id="LAZR01014034">
    <property type="protein sequence ID" value="KKM19250.1"/>
    <property type="molecule type" value="Genomic_DNA"/>
</dbReference>
<dbReference type="AlphaFoldDB" id="A0A0F9KV78"/>
<name>A0A0F9KV78_9ZZZZ</name>
<protein>
    <recommendedName>
        <fullName evidence="2">MULE transposase domain-containing protein</fullName>
    </recommendedName>
</protein>
<gene>
    <name evidence="1" type="ORF">LCGC14_1657550</name>
</gene>
<evidence type="ECO:0008006" key="2">
    <source>
        <dbReference type="Google" id="ProtNLM"/>
    </source>
</evidence>
<organism evidence="1">
    <name type="scientific">marine sediment metagenome</name>
    <dbReference type="NCBI Taxonomy" id="412755"/>
    <lineage>
        <taxon>unclassified sequences</taxon>
        <taxon>metagenomes</taxon>
        <taxon>ecological metagenomes</taxon>
    </lineage>
</organism>